<reference evidence="2 3" key="1">
    <citation type="submission" date="2021-06" db="EMBL/GenBank/DDBJ databases">
        <title>Complete genome sequence of the secondary alcohol utilizing methanogen Methanospirillum hungatei strain GP1.</title>
        <authorList>
            <person name="Day L.A."/>
            <person name="Costa K.C."/>
        </authorList>
    </citation>
    <scope>NUCLEOTIDE SEQUENCE [LARGE SCALE GENOMIC DNA]</scope>
    <source>
        <strain evidence="2 3">GP1</strain>
    </source>
</reference>
<sequence>MKKFESHNIPDELKVYDSWVVWRYIQRNGGRNGKQPFISSTCYPSRRRPIPAKTTDPKTWSSFDDAVQYGKLSGNGGIGFVFSPNIPYIGLDIDDCIVNREIIAPVKKLLDDLNTYSEISPSGTGIRCILKSNYSGNQNISGYNNIRKIEISTDRRYVTITGFVIEGYPLEINENDKVMDEIVVQMENSPTTPLCVVSSEPLSQIDVDLLTGPEELNDVEIIAKIWSSQKGKRLWIGDISLFDNDHSRADMALLCMIANWSRNINQIDRLFRKSKLFREKWEQKCGMINGVECTYGYISIIKALSRTKDFLKYR</sequence>
<dbReference type="Pfam" id="PF22763">
    <property type="entry name" value="NrS1-1_pol-like_HBD"/>
    <property type="match status" value="1"/>
</dbReference>
<dbReference type="InterPro" id="IPR054468">
    <property type="entry name" value="NrSPol-like_HBD"/>
</dbReference>
<feature type="domain" description="NrS-1 polymerase-like HBD" evidence="1">
    <location>
        <begin position="246"/>
        <end position="311"/>
    </location>
</feature>
<evidence type="ECO:0000313" key="3">
    <source>
        <dbReference type="Proteomes" id="UP000694228"/>
    </source>
</evidence>
<accession>A0A8F5ZI50</accession>
<gene>
    <name evidence="2" type="ORF">KSK55_03955</name>
</gene>
<dbReference type="OrthoDB" id="142795at2157"/>
<dbReference type="EMBL" id="CP077107">
    <property type="protein sequence ID" value="QXO95563.1"/>
    <property type="molecule type" value="Genomic_DNA"/>
</dbReference>
<dbReference type="AlphaFoldDB" id="A0A8F5ZI50"/>
<protein>
    <recommendedName>
        <fullName evidence="1">NrS-1 polymerase-like HBD domain-containing protein</fullName>
    </recommendedName>
</protein>
<organism evidence="2 3">
    <name type="scientific">Methanospirillum hungatei</name>
    <dbReference type="NCBI Taxonomy" id="2203"/>
    <lineage>
        <taxon>Archaea</taxon>
        <taxon>Methanobacteriati</taxon>
        <taxon>Methanobacteriota</taxon>
        <taxon>Stenosarchaea group</taxon>
        <taxon>Methanomicrobia</taxon>
        <taxon>Methanomicrobiales</taxon>
        <taxon>Methanospirillaceae</taxon>
        <taxon>Methanospirillum</taxon>
    </lineage>
</organism>
<proteinExistence type="predicted"/>
<evidence type="ECO:0000259" key="1">
    <source>
        <dbReference type="Pfam" id="PF22763"/>
    </source>
</evidence>
<name>A0A8F5ZI50_METHU</name>
<evidence type="ECO:0000313" key="2">
    <source>
        <dbReference type="EMBL" id="QXO95563.1"/>
    </source>
</evidence>
<dbReference type="Proteomes" id="UP000694228">
    <property type="component" value="Chromosome"/>
</dbReference>